<name>A0A315XJA3_9EURY</name>
<reference evidence="1 2" key="1">
    <citation type="submission" date="2017-03" db="EMBL/GenBank/DDBJ databases">
        <title>Genome sequence of Methanobrevibacter thaueri.</title>
        <authorList>
            <person name="Poehlein A."/>
            <person name="Seedorf H."/>
            <person name="Daniel R."/>
        </authorList>
    </citation>
    <scope>NUCLEOTIDE SEQUENCE [LARGE SCALE GENOMIC DNA]</scope>
    <source>
        <strain evidence="1 2">DSM 11995</strain>
    </source>
</reference>
<organism evidence="1 2">
    <name type="scientific">Methanobrevibacter thaueri</name>
    <dbReference type="NCBI Taxonomy" id="190975"/>
    <lineage>
        <taxon>Archaea</taxon>
        <taxon>Methanobacteriati</taxon>
        <taxon>Methanobacteriota</taxon>
        <taxon>Methanomada group</taxon>
        <taxon>Methanobacteria</taxon>
        <taxon>Methanobacteriales</taxon>
        <taxon>Methanobacteriaceae</taxon>
        <taxon>Methanobrevibacter</taxon>
    </lineage>
</organism>
<dbReference type="AlphaFoldDB" id="A0A315XJA3"/>
<sequence>MSCVLTFRQANNQYSHTIIDVNSVVVSTNFNDHFTTGYISHSHSNGHVLTNSSINNRNNNTVNHSIVFEDSECF</sequence>
<accession>A0A315XJA3</accession>
<gene>
    <name evidence="1" type="ORF">MBBTH_21640</name>
</gene>
<comment type="caution">
    <text evidence="1">The sequence shown here is derived from an EMBL/GenBank/DDBJ whole genome shotgun (WGS) entry which is preliminary data.</text>
</comment>
<keyword evidence="2" id="KW-1185">Reference proteome</keyword>
<protein>
    <submittedName>
        <fullName evidence="1">Uncharacterized protein</fullName>
    </submittedName>
</protein>
<dbReference type="Proteomes" id="UP000251717">
    <property type="component" value="Unassembled WGS sequence"/>
</dbReference>
<evidence type="ECO:0000313" key="1">
    <source>
        <dbReference type="EMBL" id="PWB84687.1"/>
    </source>
</evidence>
<dbReference type="EMBL" id="MZGS01000036">
    <property type="protein sequence ID" value="PWB84687.1"/>
    <property type="molecule type" value="Genomic_DNA"/>
</dbReference>
<evidence type="ECO:0000313" key="2">
    <source>
        <dbReference type="Proteomes" id="UP000251717"/>
    </source>
</evidence>
<proteinExistence type="predicted"/>